<evidence type="ECO:0000256" key="6">
    <source>
        <dbReference type="RuleBase" id="RU364018"/>
    </source>
</evidence>
<evidence type="ECO:0000256" key="7">
    <source>
        <dbReference type="RuleBase" id="RU366052"/>
    </source>
</evidence>
<dbReference type="PANTHER" id="PTHR10121:SF0">
    <property type="entry name" value="COATOMER SUBUNIT DELTA"/>
    <property type="match status" value="1"/>
</dbReference>
<dbReference type="GO" id="GO:0006890">
    <property type="term" value="P:retrograde vesicle-mediated transport, Golgi to endoplasmic reticulum"/>
    <property type="evidence" value="ECO:0007669"/>
    <property type="project" value="UniProtKB-UniRule"/>
</dbReference>
<keyword evidence="9" id="KW-1185">Reference proteome</keyword>
<dbReference type="EMBL" id="JBJKTR010000010">
    <property type="protein sequence ID" value="KAL3356215.1"/>
    <property type="molecule type" value="Genomic_DNA"/>
</dbReference>
<keyword evidence="6" id="KW-0333">Golgi apparatus</keyword>
<reference evidence="8 9" key="1">
    <citation type="submission" date="2024-05" db="EMBL/GenBank/DDBJ databases">
        <title>De novo assembly of an allotetraploid wild potato.</title>
        <authorList>
            <person name="Hosaka A.J."/>
        </authorList>
    </citation>
    <scope>NUCLEOTIDE SEQUENCE [LARGE SCALE GENOMIC DNA]</scope>
    <source>
        <tissue evidence="8">Young leaves</tissue>
    </source>
</reference>
<keyword evidence="5 6" id="KW-0653">Protein transport</keyword>
<organism evidence="8 9">
    <name type="scientific">Solanum stoloniferum</name>
    <dbReference type="NCBI Taxonomy" id="62892"/>
    <lineage>
        <taxon>Eukaryota</taxon>
        <taxon>Viridiplantae</taxon>
        <taxon>Streptophyta</taxon>
        <taxon>Embryophyta</taxon>
        <taxon>Tracheophyta</taxon>
        <taxon>Spermatophyta</taxon>
        <taxon>Magnoliopsida</taxon>
        <taxon>eudicotyledons</taxon>
        <taxon>Gunneridae</taxon>
        <taxon>Pentapetalae</taxon>
        <taxon>asterids</taxon>
        <taxon>lamiids</taxon>
        <taxon>Solanales</taxon>
        <taxon>Solanaceae</taxon>
        <taxon>Solanoideae</taxon>
        <taxon>Solaneae</taxon>
        <taxon>Solanum</taxon>
    </lineage>
</organism>
<evidence type="ECO:0000256" key="4">
    <source>
        <dbReference type="ARBA" id="ARBA00022490"/>
    </source>
</evidence>
<dbReference type="SUPFAM" id="SSF64356">
    <property type="entry name" value="SNARE-like"/>
    <property type="match status" value="1"/>
</dbReference>
<dbReference type="GO" id="GO:0030126">
    <property type="term" value="C:COPI vesicle coat"/>
    <property type="evidence" value="ECO:0007669"/>
    <property type="project" value="UniProtKB-UniRule"/>
</dbReference>
<keyword evidence="6" id="KW-0472">Membrane</keyword>
<dbReference type="CDD" id="cd14830">
    <property type="entry name" value="Delta_COP_N"/>
    <property type="match status" value="1"/>
</dbReference>
<keyword evidence="3 6" id="KW-0813">Transport</keyword>
<evidence type="ECO:0000313" key="9">
    <source>
        <dbReference type="Proteomes" id="UP001627284"/>
    </source>
</evidence>
<name>A0ABD2TIV7_9SOLN</name>
<dbReference type="GO" id="GO:0015031">
    <property type="term" value="P:protein transport"/>
    <property type="evidence" value="ECO:0007669"/>
    <property type="project" value="UniProtKB-KW"/>
</dbReference>
<dbReference type="Gene3D" id="3.30.450.60">
    <property type="match status" value="1"/>
</dbReference>
<comment type="similarity">
    <text evidence="1 6">Belongs to the adaptor complexes medium subunit family. Delta-COP subfamily.</text>
</comment>
<dbReference type="FunFam" id="3.30.450.60:FF:000003">
    <property type="entry name" value="Coatomer subunit delta"/>
    <property type="match status" value="1"/>
</dbReference>
<protein>
    <recommendedName>
        <fullName evidence="6">Coatomer subunit delta</fullName>
    </recommendedName>
</protein>
<dbReference type="Proteomes" id="UP001627284">
    <property type="component" value="Unassembled WGS sequence"/>
</dbReference>
<gene>
    <name evidence="8" type="ORF">AABB24_017082</name>
</gene>
<evidence type="ECO:0000313" key="8">
    <source>
        <dbReference type="EMBL" id="KAL3356215.1"/>
    </source>
</evidence>
<evidence type="ECO:0000256" key="5">
    <source>
        <dbReference type="ARBA" id="ARBA00022927"/>
    </source>
</evidence>
<comment type="subcellular location">
    <subcellularLocation>
        <location evidence="6 7">Cytoplasm</location>
    </subcellularLocation>
    <subcellularLocation>
        <location evidence="6 7">Cytoplasmic vesicle</location>
        <location evidence="6 7">COPI-coated vesicle membrane</location>
        <topology evidence="6 7">Peripheral membrane protein</topology>
        <orientation evidence="6 7">Cytoplasmic side</orientation>
    </subcellularLocation>
    <subcellularLocation>
        <location evidence="6 7">Golgi apparatus membrane</location>
        <topology evidence="6 7">Peripheral membrane protein</topology>
        <orientation evidence="6 7">Cytoplasmic side</orientation>
    </subcellularLocation>
</comment>
<dbReference type="InterPro" id="IPR011012">
    <property type="entry name" value="Longin-like_dom_sf"/>
</dbReference>
<dbReference type="PANTHER" id="PTHR10121">
    <property type="entry name" value="COATOMER SUBUNIT DELTA"/>
    <property type="match status" value="1"/>
</dbReference>
<keyword evidence="6" id="KW-0968">Cytoplasmic vesicle</keyword>
<evidence type="ECO:0000256" key="2">
    <source>
        <dbReference type="ARBA" id="ARBA00011775"/>
    </source>
</evidence>
<comment type="caution">
    <text evidence="8">The sequence shown here is derived from an EMBL/GenBank/DDBJ whole genome shotgun (WGS) entry which is preliminary data.</text>
</comment>
<accession>A0ABD2TIV7</accession>
<evidence type="ECO:0000256" key="1">
    <source>
        <dbReference type="ARBA" id="ARBA00010516"/>
    </source>
</evidence>
<sequence>MVVLAASIISKSGKALISRQFVDMSHIRIEGYLAAFPKLVGTGKQHTYVETENVRYVYQPIESLYLLLVTNKQSNILEDLETLRLLSKLVPEYSFSLDEEGVCRTAFELIFAFDEVISLGHKENVTVAQVKQYCEMESHEEKLHKLVLQSKINETKDVMKRKASEIDKSKIERNRGEKGGFMSLQSMGSGRMDTGFGSDTNLSSLGGSGSGFGASTDVDSFSTKSKGLYLLYLINMLCVSSSNTLSRVAHYEVLHIFPHGFLYSLRKECGALSTLISIRSLYIGRKVIRIILGRTTVVKGGA</sequence>
<comment type="subunit">
    <text evidence="2 6">Oligomeric complex that consists of at least the alpha, beta, beta', gamma, delta, epsilon and zeta subunits.</text>
</comment>
<keyword evidence="6" id="KW-0931">ER-Golgi transport</keyword>
<dbReference type="GO" id="GO:0000139">
    <property type="term" value="C:Golgi membrane"/>
    <property type="evidence" value="ECO:0007669"/>
    <property type="project" value="UniProtKB-SubCell"/>
</dbReference>
<proteinExistence type="inferred from homology"/>
<evidence type="ECO:0000256" key="3">
    <source>
        <dbReference type="ARBA" id="ARBA00022448"/>
    </source>
</evidence>
<comment type="function">
    <text evidence="6">The coatomer is a cytosolic protein complex that binds to dilysine motifs and reversibly associates with Golgi non-clathrin-coated vesicles, which further mediate biosynthetic protein transport from the ER, via the Golgi up to the trans Golgi network. Coatomer complex is required for budding from Golgi membranes, and is essential for the retrograde Golgi-to-ER transport of dilysine-tagged proteins.</text>
</comment>
<keyword evidence="4 6" id="KW-0963">Cytoplasm</keyword>
<dbReference type="InterPro" id="IPR027059">
    <property type="entry name" value="Coatomer_dsu"/>
</dbReference>
<dbReference type="AlphaFoldDB" id="A0ABD2TIV7"/>